<gene>
    <name evidence="2" type="ORF">PPACK8108_LOCUS10853</name>
</gene>
<dbReference type="Proteomes" id="UP001153365">
    <property type="component" value="Unassembled WGS sequence"/>
</dbReference>
<dbReference type="AlphaFoldDB" id="A0AAV0AZ21"/>
<feature type="chain" id="PRO_5043426470" evidence="1">
    <location>
        <begin position="23"/>
        <end position="238"/>
    </location>
</feature>
<feature type="signal peptide" evidence="1">
    <location>
        <begin position="1"/>
        <end position="22"/>
    </location>
</feature>
<keyword evidence="3" id="KW-1185">Reference proteome</keyword>
<evidence type="ECO:0000313" key="2">
    <source>
        <dbReference type="EMBL" id="CAH7675796.1"/>
    </source>
</evidence>
<protein>
    <submittedName>
        <fullName evidence="2">Expressed protein</fullName>
    </submittedName>
</protein>
<evidence type="ECO:0000313" key="3">
    <source>
        <dbReference type="Proteomes" id="UP001153365"/>
    </source>
</evidence>
<comment type="caution">
    <text evidence="2">The sequence shown here is derived from an EMBL/GenBank/DDBJ whole genome shotgun (WGS) entry which is preliminary data.</text>
</comment>
<sequence>MKINFAFLLLFFFISFISMTTAIKVNNFLFTIHEEEEAKSALHSQLIGNIRENKGPEINKGENLEIMKEADLPPQNKYHYYNQWLENAKNDKTQNIPKLHLQKLENLRDSAVEEYREKVHYKFYPDHRKLGDVEKYRIPELKKLSNSEKIEEINLTPKENYDYYNQWLRNIRKHDTTSTPKILLNKLKGLRDTARKQYEEQLGFKLYPEPGEESYWDIYDGTASAKKNKKIELKMVGL</sequence>
<name>A0AAV0AZ21_PHAPC</name>
<evidence type="ECO:0000256" key="1">
    <source>
        <dbReference type="SAM" id="SignalP"/>
    </source>
</evidence>
<keyword evidence="1" id="KW-0732">Signal</keyword>
<accession>A0AAV0AZ21</accession>
<dbReference type="EMBL" id="CALTRL010002461">
    <property type="protein sequence ID" value="CAH7675796.1"/>
    <property type="molecule type" value="Genomic_DNA"/>
</dbReference>
<reference evidence="2" key="1">
    <citation type="submission" date="2022-06" db="EMBL/GenBank/DDBJ databases">
        <authorList>
            <consortium name="SYNGENTA / RWTH Aachen University"/>
        </authorList>
    </citation>
    <scope>NUCLEOTIDE SEQUENCE</scope>
</reference>
<organism evidence="2 3">
    <name type="scientific">Phakopsora pachyrhizi</name>
    <name type="common">Asian soybean rust disease fungus</name>
    <dbReference type="NCBI Taxonomy" id="170000"/>
    <lineage>
        <taxon>Eukaryota</taxon>
        <taxon>Fungi</taxon>
        <taxon>Dikarya</taxon>
        <taxon>Basidiomycota</taxon>
        <taxon>Pucciniomycotina</taxon>
        <taxon>Pucciniomycetes</taxon>
        <taxon>Pucciniales</taxon>
        <taxon>Phakopsoraceae</taxon>
        <taxon>Phakopsora</taxon>
    </lineage>
</organism>
<proteinExistence type="predicted"/>